<evidence type="ECO:0000259" key="3">
    <source>
        <dbReference type="PROSITE" id="PS01180"/>
    </source>
</evidence>
<name>A0A671NKB8_9TELE</name>
<dbReference type="PANTHER" id="PTHR24255:SF33">
    <property type="entry name" value="CUBILIN"/>
    <property type="match status" value="1"/>
</dbReference>
<keyword evidence="1" id="KW-1015">Disulfide bond</keyword>
<dbReference type="CDD" id="cd00041">
    <property type="entry name" value="CUB"/>
    <property type="match status" value="2"/>
</dbReference>
<evidence type="ECO:0000256" key="2">
    <source>
        <dbReference type="PROSITE-ProRule" id="PRU00059"/>
    </source>
</evidence>
<evidence type="ECO:0000313" key="5">
    <source>
        <dbReference type="Proteomes" id="UP000472260"/>
    </source>
</evidence>
<comment type="caution">
    <text evidence="2">Lacks conserved residue(s) required for the propagation of feature annotation.</text>
</comment>
<feature type="domain" description="CUB" evidence="3">
    <location>
        <begin position="150"/>
        <end position="262"/>
    </location>
</feature>
<dbReference type="PANTHER" id="PTHR24255">
    <property type="entry name" value="COMPLEMENT COMPONENT 1, S SUBCOMPONENT-RELATED"/>
    <property type="match status" value="1"/>
</dbReference>
<reference evidence="4" key="1">
    <citation type="submission" date="2025-08" db="UniProtKB">
        <authorList>
            <consortium name="Ensembl"/>
        </authorList>
    </citation>
    <scope>IDENTIFICATION</scope>
</reference>
<dbReference type="AlphaFoldDB" id="A0A671NKB8"/>
<reference evidence="4" key="2">
    <citation type="submission" date="2025-09" db="UniProtKB">
        <authorList>
            <consortium name="Ensembl"/>
        </authorList>
    </citation>
    <scope>IDENTIFICATION</scope>
</reference>
<accession>A0A671NKB8</accession>
<dbReference type="SMART" id="SM00042">
    <property type="entry name" value="CUB"/>
    <property type="match status" value="2"/>
</dbReference>
<feature type="domain" description="CUB" evidence="3">
    <location>
        <begin position="39"/>
        <end position="146"/>
    </location>
</feature>
<evidence type="ECO:0000313" key="4">
    <source>
        <dbReference type="Ensembl" id="ENSSANP00000046415.1"/>
    </source>
</evidence>
<dbReference type="FunFam" id="2.60.120.290:FF:000013">
    <property type="entry name" value="Membrane frizzled-related protein"/>
    <property type="match status" value="1"/>
</dbReference>
<dbReference type="PROSITE" id="PS01180">
    <property type="entry name" value="CUB"/>
    <property type="match status" value="2"/>
</dbReference>
<sequence>DSGGGENESNFCCALSCGSLIKNRQRKSQSTSLLPPAGCGGELIRPTGAFTSPGYPDKYPANRECIWHIQTSPGIFFNFTDLDVESHSSCGFDYVAVSITSNLFPGRYCGNELPHPVTSFSNALVVNFISDASVGRKGFRATYMASTSGCGGHLYMESGAFNSPNYPDVYPPNVECVWTITSSPGNRLQLSFIMFQLQQSSDCSNDYLEVREGHSTGTLDGRFCGDSLPSNYTSIMGHILWIQFVSDSSVSGAGFRAVFSHCSQSNGLLFSFSCGPCCKYQLRLNIFTLFLNPQCMEMRSRAARDR</sequence>
<keyword evidence="5" id="KW-1185">Reference proteome</keyword>
<dbReference type="GO" id="GO:0004252">
    <property type="term" value="F:serine-type endopeptidase activity"/>
    <property type="evidence" value="ECO:0007669"/>
    <property type="project" value="TreeGrafter"/>
</dbReference>
<dbReference type="Ensembl" id="ENSSANT00000049391.1">
    <property type="protein sequence ID" value="ENSSANP00000046415.1"/>
    <property type="gene ID" value="ENSSANG00000023480.1"/>
</dbReference>
<dbReference type="Proteomes" id="UP000472260">
    <property type="component" value="Unassembled WGS sequence"/>
</dbReference>
<dbReference type="Gene3D" id="2.60.120.290">
    <property type="entry name" value="Spermadhesin, CUB domain"/>
    <property type="match status" value="2"/>
</dbReference>
<dbReference type="SUPFAM" id="SSF49854">
    <property type="entry name" value="Spermadhesin, CUB domain"/>
    <property type="match status" value="2"/>
</dbReference>
<organism evidence="4 5">
    <name type="scientific">Sinocyclocheilus anshuiensis</name>
    <dbReference type="NCBI Taxonomy" id="1608454"/>
    <lineage>
        <taxon>Eukaryota</taxon>
        <taxon>Metazoa</taxon>
        <taxon>Chordata</taxon>
        <taxon>Craniata</taxon>
        <taxon>Vertebrata</taxon>
        <taxon>Euteleostomi</taxon>
        <taxon>Actinopterygii</taxon>
        <taxon>Neopterygii</taxon>
        <taxon>Teleostei</taxon>
        <taxon>Ostariophysi</taxon>
        <taxon>Cypriniformes</taxon>
        <taxon>Cyprinidae</taxon>
        <taxon>Cyprininae</taxon>
        <taxon>Sinocyclocheilus</taxon>
    </lineage>
</organism>
<evidence type="ECO:0000256" key="1">
    <source>
        <dbReference type="ARBA" id="ARBA00023157"/>
    </source>
</evidence>
<protein>
    <recommendedName>
        <fullName evidence="3">CUB domain-containing protein</fullName>
    </recommendedName>
</protein>
<dbReference type="InterPro" id="IPR000859">
    <property type="entry name" value="CUB_dom"/>
</dbReference>
<dbReference type="GO" id="GO:0005615">
    <property type="term" value="C:extracellular space"/>
    <property type="evidence" value="ECO:0007669"/>
    <property type="project" value="TreeGrafter"/>
</dbReference>
<dbReference type="InterPro" id="IPR035914">
    <property type="entry name" value="Sperma_CUB_dom_sf"/>
</dbReference>
<proteinExistence type="predicted"/>
<dbReference type="FunFam" id="2.60.120.290:FF:000018">
    <property type="entry name" value="cubilin"/>
    <property type="match status" value="1"/>
</dbReference>
<dbReference type="Pfam" id="PF00431">
    <property type="entry name" value="CUB"/>
    <property type="match status" value="2"/>
</dbReference>